<organism evidence="2 3">
    <name type="scientific">Eiseniibacteriota bacterium</name>
    <dbReference type="NCBI Taxonomy" id="2212470"/>
    <lineage>
        <taxon>Bacteria</taxon>
        <taxon>Candidatus Eiseniibacteriota</taxon>
    </lineage>
</organism>
<accession>A0A956SCF5</accession>
<feature type="transmembrane region" description="Helical" evidence="1">
    <location>
        <begin position="12"/>
        <end position="37"/>
    </location>
</feature>
<comment type="caution">
    <text evidence="2">The sequence shown here is derived from an EMBL/GenBank/DDBJ whole genome shotgun (WGS) entry which is preliminary data.</text>
</comment>
<reference evidence="2" key="2">
    <citation type="journal article" date="2021" name="Microbiome">
        <title>Successional dynamics and alternative stable states in a saline activated sludge microbial community over 9 years.</title>
        <authorList>
            <person name="Wang Y."/>
            <person name="Ye J."/>
            <person name="Ju F."/>
            <person name="Liu L."/>
            <person name="Boyd J.A."/>
            <person name="Deng Y."/>
            <person name="Parks D.H."/>
            <person name="Jiang X."/>
            <person name="Yin X."/>
            <person name="Woodcroft B.J."/>
            <person name="Tyson G.W."/>
            <person name="Hugenholtz P."/>
            <person name="Polz M.F."/>
            <person name="Zhang T."/>
        </authorList>
    </citation>
    <scope>NUCLEOTIDE SEQUENCE</scope>
    <source>
        <strain evidence="2">HKST-UBA02</strain>
    </source>
</reference>
<dbReference type="Proteomes" id="UP000739538">
    <property type="component" value="Unassembled WGS sequence"/>
</dbReference>
<protein>
    <submittedName>
        <fullName evidence="2">Uncharacterized protein</fullName>
    </submittedName>
</protein>
<evidence type="ECO:0000313" key="3">
    <source>
        <dbReference type="Proteomes" id="UP000739538"/>
    </source>
</evidence>
<keyword evidence="1" id="KW-0812">Transmembrane</keyword>
<keyword evidence="1" id="KW-1133">Transmembrane helix</keyword>
<feature type="transmembrane region" description="Helical" evidence="1">
    <location>
        <begin position="402"/>
        <end position="422"/>
    </location>
</feature>
<evidence type="ECO:0000313" key="2">
    <source>
        <dbReference type="EMBL" id="MCA9755315.1"/>
    </source>
</evidence>
<feature type="transmembrane region" description="Helical" evidence="1">
    <location>
        <begin position="160"/>
        <end position="178"/>
    </location>
</feature>
<feature type="transmembrane region" description="Helical" evidence="1">
    <location>
        <begin position="184"/>
        <end position="205"/>
    </location>
</feature>
<gene>
    <name evidence="2" type="ORF">KDA27_05890</name>
</gene>
<feature type="transmembrane region" description="Helical" evidence="1">
    <location>
        <begin position="379"/>
        <end position="396"/>
    </location>
</feature>
<dbReference type="EMBL" id="JAGQHS010000020">
    <property type="protein sequence ID" value="MCA9755315.1"/>
    <property type="molecule type" value="Genomic_DNA"/>
</dbReference>
<feature type="transmembrane region" description="Helical" evidence="1">
    <location>
        <begin position="225"/>
        <end position="248"/>
    </location>
</feature>
<feature type="transmembrane region" description="Helical" evidence="1">
    <location>
        <begin position="345"/>
        <end position="367"/>
    </location>
</feature>
<sequence length="446" mass="47496">MSLETRRIFQTWWPLAFSWLLMGFELPAVSAVMARLAEPQISLAAYGGVVFPLALIIEAPVIMLLAASTALCRDWPSYLIVRRYMWGAALVLTVVHALIAFTPLFDLVVGGVIGAPAEIQPAARIGLGIMTPWSGAIAYRRFQQGVLIRFGRSRAVGAGTLVRLAGLATVLTVGGLFWNVPGIVVGASAVATGVTAEAIVAGFWVRPVLRGPLRQAPPVVPALTFRAFLSFYVPLALTSLIGLIALPMGSAGMSRMPRALDSLATWPVLNGFTFLFRGVGMAFNEVVVATLDAPDAVNALRRFARTAAAIGSGLYFVICATPLIVLWLGTVSALPEPLVELGRNAAWVFLLMPAHGFFQSFYQGILVDSRKTRAITEAIAVYLALSAVVLGVGIVWGRTPGLYFGLASVLLGAMGQLGWLRFRVAKELRRREIAAAAGAPSSAVLP</sequence>
<dbReference type="AlphaFoldDB" id="A0A956SCF5"/>
<feature type="transmembrane region" description="Helical" evidence="1">
    <location>
        <begin position="49"/>
        <end position="72"/>
    </location>
</feature>
<evidence type="ECO:0000256" key="1">
    <source>
        <dbReference type="SAM" id="Phobius"/>
    </source>
</evidence>
<feature type="transmembrane region" description="Helical" evidence="1">
    <location>
        <begin position="268"/>
        <end position="291"/>
    </location>
</feature>
<feature type="transmembrane region" description="Helical" evidence="1">
    <location>
        <begin position="303"/>
        <end position="325"/>
    </location>
</feature>
<keyword evidence="1" id="KW-0472">Membrane</keyword>
<feature type="transmembrane region" description="Helical" evidence="1">
    <location>
        <begin position="84"/>
        <end position="102"/>
    </location>
</feature>
<proteinExistence type="predicted"/>
<reference evidence="2" key="1">
    <citation type="submission" date="2020-04" db="EMBL/GenBank/DDBJ databases">
        <authorList>
            <person name="Zhang T."/>
        </authorList>
    </citation>
    <scope>NUCLEOTIDE SEQUENCE</scope>
    <source>
        <strain evidence="2">HKST-UBA02</strain>
    </source>
</reference>
<feature type="transmembrane region" description="Helical" evidence="1">
    <location>
        <begin position="122"/>
        <end position="139"/>
    </location>
</feature>
<name>A0A956SCF5_UNCEI</name>